<dbReference type="STRING" id="57664.SAMN05661003_11738"/>
<evidence type="ECO:0000259" key="4">
    <source>
        <dbReference type="PROSITE" id="PS50883"/>
    </source>
</evidence>
<keyword evidence="1" id="KW-0175">Coiled coil</keyword>
<dbReference type="InterPro" id="IPR043128">
    <property type="entry name" value="Rev_trsase/Diguanyl_cyclase"/>
</dbReference>
<dbReference type="InterPro" id="IPR035919">
    <property type="entry name" value="EAL_sf"/>
</dbReference>
<protein>
    <submittedName>
        <fullName evidence="6">PAS domain S-box-containing protein/diguanylate cyclase (GGDEF) domain-containing protein</fullName>
    </submittedName>
</protein>
<evidence type="ECO:0000256" key="2">
    <source>
        <dbReference type="SAM" id="Phobius"/>
    </source>
</evidence>
<dbReference type="PANTHER" id="PTHR44757:SF2">
    <property type="entry name" value="BIOFILM ARCHITECTURE MAINTENANCE PROTEIN MBAA"/>
    <property type="match status" value="1"/>
</dbReference>
<dbReference type="NCBIfam" id="TIGR00229">
    <property type="entry name" value="sensory_box"/>
    <property type="match status" value="3"/>
</dbReference>
<dbReference type="PROSITE" id="PS50883">
    <property type="entry name" value="EAL"/>
    <property type="match status" value="1"/>
</dbReference>
<name>A0A1G7E3E8_9BACT</name>
<dbReference type="AlphaFoldDB" id="A0A1G7E3E8"/>
<dbReference type="InterPro" id="IPR000014">
    <property type="entry name" value="PAS"/>
</dbReference>
<gene>
    <name evidence="6" type="ORF">SAMN05661003_11738</name>
</gene>
<dbReference type="CDD" id="cd00130">
    <property type="entry name" value="PAS"/>
    <property type="match status" value="2"/>
</dbReference>
<feature type="domain" description="PAS" evidence="3">
    <location>
        <begin position="424"/>
        <end position="470"/>
    </location>
</feature>
<feature type="domain" description="GGDEF" evidence="5">
    <location>
        <begin position="581"/>
        <end position="713"/>
    </location>
</feature>
<dbReference type="PANTHER" id="PTHR44757">
    <property type="entry name" value="DIGUANYLATE CYCLASE DGCP"/>
    <property type="match status" value="1"/>
</dbReference>
<feature type="transmembrane region" description="Helical" evidence="2">
    <location>
        <begin position="12"/>
        <end position="34"/>
    </location>
</feature>
<dbReference type="InterPro" id="IPR029787">
    <property type="entry name" value="Nucleotide_cyclase"/>
</dbReference>
<dbReference type="Pfam" id="PF00990">
    <property type="entry name" value="GGDEF"/>
    <property type="match status" value="1"/>
</dbReference>
<dbReference type="FunFam" id="3.30.70.270:FF:000001">
    <property type="entry name" value="Diguanylate cyclase domain protein"/>
    <property type="match status" value="1"/>
</dbReference>
<dbReference type="Gene3D" id="3.20.20.450">
    <property type="entry name" value="EAL domain"/>
    <property type="match status" value="1"/>
</dbReference>
<dbReference type="InterPro" id="IPR035965">
    <property type="entry name" value="PAS-like_dom_sf"/>
</dbReference>
<feature type="coiled-coil region" evidence="1">
    <location>
        <begin position="285"/>
        <end position="316"/>
    </location>
</feature>
<proteinExistence type="predicted"/>
<dbReference type="InterPro" id="IPR001633">
    <property type="entry name" value="EAL_dom"/>
</dbReference>
<dbReference type="GO" id="GO:0003824">
    <property type="term" value="F:catalytic activity"/>
    <property type="evidence" value="ECO:0007669"/>
    <property type="project" value="UniProtKB-ARBA"/>
</dbReference>
<keyword evidence="2" id="KW-1133">Transmembrane helix</keyword>
<dbReference type="SUPFAM" id="SSF141868">
    <property type="entry name" value="EAL domain-like"/>
    <property type="match status" value="1"/>
</dbReference>
<dbReference type="InterPro" id="IPR000160">
    <property type="entry name" value="GGDEF_dom"/>
</dbReference>
<feature type="domain" description="EAL" evidence="4">
    <location>
        <begin position="722"/>
        <end position="976"/>
    </location>
</feature>
<dbReference type="Pfam" id="PF13426">
    <property type="entry name" value="PAS_9"/>
    <property type="match status" value="2"/>
</dbReference>
<evidence type="ECO:0000313" key="6">
    <source>
        <dbReference type="EMBL" id="SDE58237.1"/>
    </source>
</evidence>
<dbReference type="SMART" id="SM00091">
    <property type="entry name" value="PAS"/>
    <property type="match status" value="3"/>
</dbReference>
<dbReference type="CDD" id="cd01949">
    <property type="entry name" value="GGDEF"/>
    <property type="match status" value="1"/>
</dbReference>
<dbReference type="SUPFAM" id="SSF55073">
    <property type="entry name" value="Nucleotide cyclase"/>
    <property type="match status" value="1"/>
</dbReference>
<dbReference type="SUPFAM" id="SSF55785">
    <property type="entry name" value="PYP-like sensor domain (PAS domain)"/>
    <property type="match status" value="3"/>
</dbReference>
<dbReference type="Pfam" id="PF00563">
    <property type="entry name" value="EAL"/>
    <property type="match status" value="1"/>
</dbReference>
<feature type="domain" description="PAS" evidence="3">
    <location>
        <begin position="309"/>
        <end position="353"/>
    </location>
</feature>
<dbReference type="Gene3D" id="3.30.450.20">
    <property type="entry name" value="PAS domain"/>
    <property type="match status" value="3"/>
</dbReference>
<dbReference type="NCBIfam" id="TIGR00254">
    <property type="entry name" value="GGDEF"/>
    <property type="match status" value="1"/>
</dbReference>
<dbReference type="Pfam" id="PF08448">
    <property type="entry name" value="PAS_4"/>
    <property type="match status" value="1"/>
</dbReference>
<feature type="domain" description="PAS" evidence="3">
    <location>
        <begin position="183"/>
        <end position="224"/>
    </location>
</feature>
<dbReference type="PROSITE" id="PS50112">
    <property type="entry name" value="PAS"/>
    <property type="match status" value="3"/>
</dbReference>
<dbReference type="InterPro" id="IPR052155">
    <property type="entry name" value="Biofilm_reg_signaling"/>
</dbReference>
<dbReference type="SMART" id="SM00052">
    <property type="entry name" value="EAL"/>
    <property type="match status" value="1"/>
</dbReference>
<evidence type="ECO:0000259" key="3">
    <source>
        <dbReference type="PROSITE" id="PS50112"/>
    </source>
</evidence>
<dbReference type="Proteomes" id="UP000243205">
    <property type="component" value="Unassembled WGS sequence"/>
</dbReference>
<evidence type="ECO:0000256" key="1">
    <source>
        <dbReference type="SAM" id="Coils"/>
    </source>
</evidence>
<dbReference type="RefSeq" id="WP_171906429.1">
    <property type="nucleotide sequence ID" value="NZ_FNAQ01000017.1"/>
</dbReference>
<keyword evidence="7" id="KW-1185">Reference proteome</keyword>
<evidence type="ECO:0000259" key="5">
    <source>
        <dbReference type="PROSITE" id="PS50887"/>
    </source>
</evidence>
<dbReference type="CDD" id="cd01948">
    <property type="entry name" value="EAL"/>
    <property type="match status" value="1"/>
</dbReference>
<dbReference type="Gene3D" id="3.30.70.270">
    <property type="match status" value="1"/>
</dbReference>
<reference evidence="7" key="1">
    <citation type="submission" date="2016-10" db="EMBL/GenBank/DDBJ databases">
        <authorList>
            <person name="Varghese N."/>
            <person name="Submissions S."/>
        </authorList>
    </citation>
    <scope>NUCLEOTIDE SEQUENCE [LARGE SCALE GENOMIC DNA]</scope>
    <source>
        <strain evidence="7">DSM 8987</strain>
    </source>
</reference>
<dbReference type="InterPro" id="IPR001610">
    <property type="entry name" value="PAC"/>
</dbReference>
<dbReference type="InterPro" id="IPR013656">
    <property type="entry name" value="PAS_4"/>
</dbReference>
<evidence type="ECO:0000313" key="7">
    <source>
        <dbReference type="Proteomes" id="UP000243205"/>
    </source>
</evidence>
<dbReference type="SMART" id="SM00267">
    <property type="entry name" value="GGDEF"/>
    <property type="match status" value="1"/>
</dbReference>
<organism evidence="6 7">
    <name type="scientific">Desulfuromonas thiophila</name>
    <dbReference type="NCBI Taxonomy" id="57664"/>
    <lineage>
        <taxon>Bacteria</taxon>
        <taxon>Pseudomonadati</taxon>
        <taxon>Thermodesulfobacteriota</taxon>
        <taxon>Desulfuromonadia</taxon>
        <taxon>Desulfuromonadales</taxon>
        <taxon>Desulfuromonadaceae</taxon>
        <taxon>Desulfuromonas</taxon>
    </lineage>
</organism>
<dbReference type="PROSITE" id="PS50887">
    <property type="entry name" value="GGDEF"/>
    <property type="match status" value="1"/>
</dbReference>
<keyword evidence="2" id="KW-0472">Membrane</keyword>
<accession>A0A1G7E3E8</accession>
<sequence>MSRLRTKFSTGYGRTLAVVLLLLLLFVLLQSLLIQRARQLGLQKTLQQSFVSEQNLLRAQLRDPLLRGDYVQVRALLEGYFEQDALIAGVALQAPNGFMLYQAERPQPSTGLRQAQLEIAVAGELLGRLQLRRSDGQVPGWWGRHSLKVTSGLLLLTLVFGFLVWRVVRRYGLDPLSSAVAREQQAYAALFEQSREAIVVLSPQGEVERMNPAAARLLGLAGDQTGLAIRELHSTTVWPQVEALLAAVVRQGQAAQEVCLTTRRRQVEIRASRLKFGDDDHIQLLLQDVTERRQAEAELEALRLELRRNLESYQELFDHSADGLVLRDFNGLLLMANQTYLRMVGYSLEELLGTHCTLLCQRSNCNHFSDLLHNGVTRFECAHRHRDGSWVPVEVRSALVHFQGSQAVLTSVRDIRERREREARLQLLSLVMENSSEGVLVTDSSGSIQAVNQAFSRISGYSEAEVLGQNPRLLQSGSHGPEFYQQLWQQLRQQGSWQGEIWNRAKSGENFPAWLQIRALCDEQGTLRHYVALFADLREAKAWEEKMLKLAQTDPLTGMANRVLLRDRLQQALKRASRKQVGVAVLAVGLDHFKKINDSLGHAVGDQVLVEIGQRLRDCVRAEDTFSRLSGDEFALLVCGLRNDEATQIAIKVLEAVRAPLQLDGMELFLSASIGIACYPDDGADDSALLENADRAMHQAKLQGRDRFCFFSSDFARRASEHFSIERHLRRAIEAGELQLYYQPQVSLADGRLVGAEALLRWQSAELGWVTPDRMIPVAESSGLILPIGQWVLATSCDLIRRHQAATGDWLRIAVNVSVRQFQTAGFVETVRQILQQSEVPPACLELELTESLMMNDVAQAIPLLEELHALGVALALDDFGTGYTSLAYLKRFPVDRVKLDRAFVTDIHRSRSDAALAQSLVAFASAMEFELVAEGIEEAVQHERLRQIGFAYGQGYLFAKPLPEAEFLALVRAGQPLIH</sequence>
<keyword evidence="2" id="KW-0812">Transmembrane</keyword>
<dbReference type="SMART" id="SM00086">
    <property type="entry name" value="PAC"/>
    <property type="match status" value="2"/>
</dbReference>
<dbReference type="EMBL" id="FNAQ01000017">
    <property type="protein sequence ID" value="SDE58237.1"/>
    <property type="molecule type" value="Genomic_DNA"/>
</dbReference>